<reference evidence="2 3" key="1">
    <citation type="journal article" date="2015" name="Int. J. Syst. Evol. Microbiol.">
        <title>Roseomonas oryzae sp. nov., isolated from paddy rhizosphere soil.</title>
        <authorList>
            <person name="Ramaprasad E.V."/>
            <person name="Sasikala Ch."/>
            <person name="Ramana Ch.V."/>
        </authorList>
    </citation>
    <scope>NUCLEOTIDE SEQUENCE [LARGE SCALE GENOMIC DNA]</scope>
    <source>
        <strain evidence="2 3">KCTC 42542</strain>
    </source>
</reference>
<dbReference type="Proteomes" id="UP000322110">
    <property type="component" value="Unassembled WGS sequence"/>
</dbReference>
<accession>A0A5B2TDA9</accession>
<comment type="caution">
    <text evidence="2">The sequence shown here is derived from an EMBL/GenBank/DDBJ whole genome shotgun (WGS) entry which is preliminary data.</text>
</comment>
<proteinExistence type="inferred from homology"/>
<dbReference type="Pfam" id="PF03690">
    <property type="entry name" value="MYG1_exonuc"/>
    <property type="match status" value="1"/>
</dbReference>
<dbReference type="OrthoDB" id="183622at2"/>
<dbReference type="AlphaFoldDB" id="A0A5B2TDA9"/>
<dbReference type="InterPro" id="IPR003226">
    <property type="entry name" value="MYG1_exonuclease"/>
</dbReference>
<gene>
    <name evidence="2" type="ORF">F0Q34_14275</name>
</gene>
<name>A0A5B2TDA9_9PROT</name>
<organism evidence="2 3">
    <name type="scientific">Teichococcus oryzae</name>
    <dbReference type="NCBI Taxonomy" id="1608942"/>
    <lineage>
        <taxon>Bacteria</taxon>
        <taxon>Pseudomonadati</taxon>
        <taxon>Pseudomonadota</taxon>
        <taxon>Alphaproteobacteria</taxon>
        <taxon>Acetobacterales</taxon>
        <taxon>Roseomonadaceae</taxon>
        <taxon>Roseomonas</taxon>
    </lineage>
</organism>
<dbReference type="PANTHER" id="PTHR11215">
    <property type="entry name" value="METAL DEPENDENT HYDROLASE - RELATED"/>
    <property type="match status" value="1"/>
</dbReference>
<evidence type="ECO:0000256" key="1">
    <source>
        <dbReference type="ARBA" id="ARBA00010105"/>
    </source>
</evidence>
<dbReference type="GO" id="GO:0005737">
    <property type="term" value="C:cytoplasm"/>
    <property type="evidence" value="ECO:0007669"/>
    <property type="project" value="TreeGrafter"/>
</dbReference>
<evidence type="ECO:0000313" key="3">
    <source>
        <dbReference type="Proteomes" id="UP000322110"/>
    </source>
</evidence>
<protein>
    <submittedName>
        <fullName evidence="2">MYG1 family protein</fullName>
    </submittedName>
</protein>
<sequence>MNSAPTPLLVTHSGGFHCDDALAYAVLRLALGLGEAGIDHTLIRTRDADIIARADIAFDVGLVHDAEAGRFDHHQRGAPVREDGLPFSAAGLVWQRYGVDATRALLRPLGEAAEALAPQVAASIDDSIIRRVDAIDNGVGPRDDTLGLGALVGDFNPPWDSPALGDMAAEDALFREASALCEAVLRRRVNMVRAKLAGEVEVLAAHAAGDDPRLLVMDRKLPWRSLAFRQGWPILYAIYPVPNGNWMVDAMPPEPGSFAQRLPLPEAWAGLQGPPLVAASGIPDAVFVHVKRFIGSAGSRQGALAMARAAMALGGA</sequence>
<dbReference type="PANTHER" id="PTHR11215:SF1">
    <property type="entry name" value="MYG1 EXONUCLEASE"/>
    <property type="match status" value="1"/>
</dbReference>
<dbReference type="EMBL" id="VUKA01000007">
    <property type="protein sequence ID" value="KAA2212492.1"/>
    <property type="molecule type" value="Genomic_DNA"/>
</dbReference>
<evidence type="ECO:0000313" key="2">
    <source>
        <dbReference type="EMBL" id="KAA2212492.1"/>
    </source>
</evidence>
<comment type="similarity">
    <text evidence="1">Belongs to the MYG1 family.</text>
</comment>
<dbReference type="RefSeq" id="WP_149812898.1">
    <property type="nucleotide sequence ID" value="NZ_VUKA01000007.1"/>
</dbReference>
<keyword evidence="3" id="KW-1185">Reference proteome</keyword>